<accession>A0A1H6F782</accession>
<dbReference type="AlphaFoldDB" id="A0A1H6F782"/>
<evidence type="ECO:0000256" key="1">
    <source>
        <dbReference type="SAM" id="Coils"/>
    </source>
</evidence>
<dbReference type="Gene3D" id="1.10.287.510">
    <property type="entry name" value="Helix hairpin bin"/>
    <property type="match status" value="1"/>
</dbReference>
<sequence>MSVDVDPEEERIYDIANSVIRDYAVEYSEYEAEINELNQRIEEYEAEINELNQRIEGQSIISEAIALAVSQNPTLLRLMILAIEKSLTETTEQDTTNELKAFLETLDPTKRKVDEEKLLQIEGKLYKSGREIKESLDAGEIQTKQIAGLVNRLKAQIIKYAN</sequence>
<evidence type="ECO:0000313" key="3">
    <source>
        <dbReference type="Proteomes" id="UP000236724"/>
    </source>
</evidence>
<dbReference type="RefSeq" id="WP_103919839.1">
    <property type="nucleotide sequence ID" value="NZ_FMSV02000411.1"/>
</dbReference>
<name>A0A1H6F782_9GAMM</name>
<reference evidence="2 3" key="1">
    <citation type="submission" date="2016-10" db="EMBL/GenBank/DDBJ databases">
        <authorList>
            <person name="de Groot N.N."/>
        </authorList>
    </citation>
    <scope>NUCLEOTIDE SEQUENCE [LARGE SCALE GENOMIC DNA]</scope>
    <source>
        <strain evidence="2">MBHS1</strain>
    </source>
</reference>
<proteinExistence type="predicted"/>
<feature type="coiled-coil region" evidence="1">
    <location>
        <begin position="20"/>
        <end position="61"/>
    </location>
</feature>
<protein>
    <submittedName>
        <fullName evidence="2">Uncharacterized protein</fullName>
    </submittedName>
</protein>
<organism evidence="2 3">
    <name type="scientific">Candidatus Venteria ishoeyi</name>
    <dbReference type="NCBI Taxonomy" id="1899563"/>
    <lineage>
        <taxon>Bacteria</taxon>
        <taxon>Pseudomonadati</taxon>
        <taxon>Pseudomonadota</taxon>
        <taxon>Gammaproteobacteria</taxon>
        <taxon>Thiotrichales</taxon>
        <taxon>Thiotrichaceae</taxon>
        <taxon>Venteria</taxon>
    </lineage>
</organism>
<keyword evidence="3" id="KW-1185">Reference proteome</keyword>
<dbReference type="EMBL" id="FMSV02000411">
    <property type="protein sequence ID" value="SEH05997.1"/>
    <property type="molecule type" value="Genomic_DNA"/>
</dbReference>
<evidence type="ECO:0000313" key="2">
    <source>
        <dbReference type="EMBL" id="SEH05997.1"/>
    </source>
</evidence>
<dbReference type="Proteomes" id="UP000236724">
    <property type="component" value="Unassembled WGS sequence"/>
</dbReference>
<gene>
    <name evidence="2" type="ORF">MBHS_01852</name>
</gene>
<keyword evidence="1" id="KW-0175">Coiled coil</keyword>